<dbReference type="InterPro" id="IPR006085">
    <property type="entry name" value="XPG_DNA_repair_N"/>
</dbReference>
<dbReference type="OrthoDB" id="26491at2759"/>
<dbReference type="PANTHER" id="PTHR11081:SF65">
    <property type="entry name" value="DNA DAMAGE-INDUCIBLE PROTEIN DIN7-RELATED"/>
    <property type="match status" value="1"/>
</dbReference>
<comment type="subcellular location">
    <subcellularLocation>
        <location evidence="2">Nucleus</location>
    </subcellularLocation>
</comment>
<feature type="domain" description="XPG-I" evidence="21">
    <location>
        <begin position="158"/>
        <end position="228"/>
    </location>
</feature>
<keyword evidence="8" id="KW-0378">Hydrolase</keyword>
<dbReference type="GO" id="GO:0017108">
    <property type="term" value="F:5'-flap endonuclease activity"/>
    <property type="evidence" value="ECO:0007669"/>
    <property type="project" value="TreeGrafter"/>
</dbReference>
<evidence type="ECO:0000256" key="9">
    <source>
        <dbReference type="ARBA" id="ARBA00022839"/>
    </source>
</evidence>
<dbReference type="Pfam" id="PF00867">
    <property type="entry name" value="XPG_I"/>
    <property type="match status" value="1"/>
</dbReference>
<dbReference type="EMBL" id="BRYA01000096">
    <property type="protein sequence ID" value="GMI39049.1"/>
    <property type="molecule type" value="Genomic_DNA"/>
</dbReference>
<sequence>MGIEGLLPNLTAITTKTNLSNFASLTAGIDAMGWLHRSLHSSTSDEVVGMAFDQNAPQHPSRPKLKVSRRKDPNFVSYCIRKARFIEAQGLVPFLVIDGAPLPSKGGTDSKRKSDRMKNFNRGLELLREGKKKEATKSFSKSVAVTHEMRHALVRKCNEESIACMVAPYEADSQLAYLSHSLVIDVVITEDSDSLAYGCPRILFKLDHKGNCDMIEHCDLGANEGLSFANWTQEMFICMAVLAGCDYAPHVRNVGIVRAHRLVRKHRKPSKVLDAVMKEYAVPENYHINFVQAFLTFQHQRIFNLDSNKLEMLYEPNLADWAWMEIRPECSVDNIPHLKKGETDFLGPEVEVEMAGKIATGLAHPILQVAWEGIDELGGEESFLASVRDPATVFSPSSFNTPRLSLDFDGEEDTVQLSGGWGGRKTIKEILRDSATKKRKARLDAHASHHQKEQQQQQQRDTQQNKHDITDYFEAVDPGESTRNDFLGAFPSVTPSRVADPATDDAAALQPPSRTAVTFNHYKSALISDRFETLARRRGRVGIVTRSHQWGEAEAEGFAKRYQLQQEQQHQSPDGALSDKVFVTRAQFLSKAVQNKRRAAVERVAKSKKKKKKKSLMNASTTKKDTQNQAATAKKNATMLEVKNAQLSVELPMRVRVVVTEGLVQSVPHRRRNSRRRRKEMKEERWKMKEGEEQHTQQGRQEDWQQQKEWRPQIAVVYPVGGLDPTGRLARTARRRKDHNWERTDEFAGWHDSALVGPGEIDFFAYSAPIPFPSTY</sequence>
<dbReference type="SUPFAM" id="SSF88723">
    <property type="entry name" value="PIN domain-like"/>
    <property type="match status" value="1"/>
</dbReference>
<dbReference type="GO" id="GO:0003677">
    <property type="term" value="F:DNA binding"/>
    <property type="evidence" value="ECO:0007669"/>
    <property type="project" value="UniProtKB-KW"/>
</dbReference>
<dbReference type="SMART" id="SM00485">
    <property type="entry name" value="XPGN"/>
    <property type="match status" value="1"/>
</dbReference>
<dbReference type="InterPro" id="IPR044752">
    <property type="entry name" value="PIN-like_EXO1"/>
</dbReference>
<protein>
    <recommendedName>
        <fullName evidence="25">Exonuclease 1</fullName>
    </recommendedName>
</protein>
<evidence type="ECO:0000256" key="5">
    <source>
        <dbReference type="ARBA" id="ARBA00022723"/>
    </source>
</evidence>
<evidence type="ECO:0000259" key="21">
    <source>
        <dbReference type="SMART" id="SM00484"/>
    </source>
</evidence>
<evidence type="ECO:0000256" key="20">
    <source>
        <dbReference type="SAM" id="MobiDB-lite"/>
    </source>
</evidence>
<evidence type="ECO:0000256" key="12">
    <source>
        <dbReference type="ARBA" id="ARBA00022990"/>
    </source>
</evidence>
<keyword evidence="10" id="KW-0460">Magnesium</keyword>
<keyword evidence="4" id="KW-0540">Nuclease</keyword>
<evidence type="ECO:0000256" key="2">
    <source>
        <dbReference type="ARBA" id="ARBA00004123"/>
    </source>
</evidence>
<keyword evidence="6" id="KW-0255">Endonuclease</keyword>
<keyword evidence="5" id="KW-0479">Metal-binding</keyword>
<dbReference type="FunFam" id="1.10.150.20:FF:000011">
    <property type="entry name" value="exonuclease 1"/>
    <property type="match status" value="1"/>
</dbReference>
<dbReference type="GO" id="GO:0046872">
    <property type="term" value="F:metal ion binding"/>
    <property type="evidence" value="ECO:0007669"/>
    <property type="project" value="UniProtKB-KW"/>
</dbReference>
<comment type="cofactor">
    <cofactor evidence="1">
        <name>Mg(2+)</name>
        <dbReference type="ChEBI" id="CHEBI:18420"/>
    </cofactor>
</comment>
<keyword evidence="3" id="KW-0597">Phosphoprotein</keyword>
<organism evidence="23 24">
    <name type="scientific">Triparma columacea</name>
    <dbReference type="NCBI Taxonomy" id="722753"/>
    <lineage>
        <taxon>Eukaryota</taxon>
        <taxon>Sar</taxon>
        <taxon>Stramenopiles</taxon>
        <taxon>Ochrophyta</taxon>
        <taxon>Bolidophyceae</taxon>
        <taxon>Parmales</taxon>
        <taxon>Triparmaceae</taxon>
        <taxon>Triparma</taxon>
    </lineage>
</organism>
<evidence type="ECO:0000256" key="6">
    <source>
        <dbReference type="ARBA" id="ARBA00022759"/>
    </source>
</evidence>
<dbReference type="Gene3D" id="3.40.50.1010">
    <property type="entry name" value="5'-nuclease"/>
    <property type="match status" value="1"/>
</dbReference>
<feature type="region of interest" description="Disordered" evidence="20">
    <location>
        <begin position="603"/>
        <end position="633"/>
    </location>
</feature>
<evidence type="ECO:0000256" key="18">
    <source>
        <dbReference type="ARBA" id="ARBA00057694"/>
    </source>
</evidence>
<dbReference type="GO" id="GO:0051321">
    <property type="term" value="P:meiotic cell cycle"/>
    <property type="evidence" value="ECO:0007669"/>
    <property type="project" value="UniProtKB-KW"/>
</dbReference>
<evidence type="ECO:0000256" key="10">
    <source>
        <dbReference type="ARBA" id="ARBA00022842"/>
    </source>
</evidence>
<dbReference type="CDD" id="cd09857">
    <property type="entry name" value="PIN_EXO1"/>
    <property type="match status" value="1"/>
</dbReference>
<dbReference type="InterPro" id="IPR036279">
    <property type="entry name" value="5-3_exonuclease_C_sf"/>
</dbReference>
<keyword evidence="11" id="KW-0391">Immunity</keyword>
<evidence type="ECO:0000313" key="24">
    <source>
        <dbReference type="Proteomes" id="UP001165065"/>
    </source>
</evidence>
<dbReference type="PANTHER" id="PTHR11081">
    <property type="entry name" value="FLAP ENDONUCLEASE FAMILY MEMBER"/>
    <property type="match status" value="1"/>
</dbReference>
<evidence type="ECO:0000256" key="8">
    <source>
        <dbReference type="ARBA" id="ARBA00022801"/>
    </source>
</evidence>
<comment type="caution">
    <text evidence="23">The sequence shown here is derived from an EMBL/GenBank/DDBJ whole genome shotgun (WGS) entry which is preliminary data.</text>
</comment>
<dbReference type="PRINTS" id="PR00853">
    <property type="entry name" value="XPGRADSUPER"/>
</dbReference>
<name>A0A9W7G809_9STRA</name>
<dbReference type="Proteomes" id="UP001165065">
    <property type="component" value="Unassembled WGS sequence"/>
</dbReference>
<dbReference type="InterPro" id="IPR006084">
    <property type="entry name" value="XPG/Rad2"/>
</dbReference>
<evidence type="ECO:0000256" key="13">
    <source>
        <dbReference type="ARBA" id="ARBA00023125"/>
    </source>
</evidence>
<evidence type="ECO:0000256" key="3">
    <source>
        <dbReference type="ARBA" id="ARBA00022553"/>
    </source>
</evidence>
<dbReference type="Pfam" id="PF00752">
    <property type="entry name" value="XPG_N"/>
    <property type="match status" value="1"/>
</dbReference>
<feature type="compositionally biased region" description="Basic residues" evidence="20">
    <location>
        <begin position="606"/>
        <end position="615"/>
    </location>
</feature>
<dbReference type="SMART" id="SM00279">
    <property type="entry name" value="HhH2"/>
    <property type="match status" value="1"/>
</dbReference>
<evidence type="ECO:0000256" key="15">
    <source>
        <dbReference type="ARBA" id="ARBA00023204"/>
    </source>
</evidence>
<dbReference type="InterPro" id="IPR006086">
    <property type="entry name" value="XPG-I_dom"/>
</dbReference>
<comment type="function">
    <text evidence="18">5'-&gt;3' double-stranded DNA exonuclease which may also possess a cryptic 3'-&gt;5' double-stranded DNA exonuclease activity. Functions in DNA mismatch repair (MMR) to excise mismatch-containing DNA tracts directed by strand breaks located either 5' or 3' to the mismatch. Also exhibits endonuclease activity against 5'-overhanging flap structures similar to those generated by displacement synthesis when DNA polymerase encounters the 5'-end of a downstream Okazaki fragment. Required for somatic hypermutation (SHM) and class switch recombination (CSR) of immunoglobulin genes. Essential for male and female meiosis.</text>
</comment>
<dbReference type="CDD" id="cd09901">
    <property type="entry name" value="H3TH_FEN1-like"/>
    <property type="match status" value="1"/>
</dbReference>
<dbReference type="Gene3D" id="1.10.150.20">
    <property type="entry name" value="5' to 3' exonuclease, C-terminal subdomain"/>
    <property type="match status" value="1"/>
</dbReference>
<keyword evidence="24" id="KW-1185">Reference proteome</keyword>
<dbReference type="SMART" id="SM00484">
    <property type="entry name" value="XPGI"/>
    <property type="match status" value="1"/>
</dbReference>
<feature type="compositionally biased region" description="Basic and acidic residues" evidence="20">
    <location>
        <begin position="680"/>
        <end position="706"/>
    </location>
</feature>
<dbReference type="InterPro" id="IPR029060">
    <property type="entry name" value="PIN-like_dom_sf"/>
</dbReference>
<dbReference type="GO" id="GO:0005634">
    <property type="term" value="C:nucleus"/>
    <property type="evidence" value="ECO:0007669"/>
    <property type="project" value="UniProtKB-SubCell"/>
</dbReference>
<evidence type="ECO:0000256" key="7">
    <source>
        <dbReference type="ARBA" id="ARBA00022763"/>
    </source>
</evidence>
<evidence type="ECO:0000256" key="19">
    <source>
        <dbReference type="ARBA" id="ARBA00064664"/>
    </source>
</evidence>
<evidence type="ECO:0000256" key="4">
    <source>
        <dbReference type="ARBA" id="ARBA00022722"/>
    </source>
</evidence>
<dbReference type="InterPro" id="IPR008918">
    <property type="entry name" value="HhH2"/>
</dbReference>
<keyword evidence="7" id="KW-0227">DNA damage</keyword>
<feature type="compositionally biased region" description="Basic residues" evidence="20">
    <location>
        <begin position="668"/>
        <end position="679"/>
    </location>
</feature>
<feature type="domain" description="XPG N-terminal" evidence="22">
    <location>
        <begin position="1"/>
        <end position="119"/>
    </location>
</feature>
<keyword evidence="12" id="KW-0007">Acetylation</keyword>
<dbReference type="GO" id="GO:0002376">
    <property type="term" value="P:immune system process"/>
    <property type="evidence" value="ECO:0007669"/>
    <property type="project" value="UniProtKB-KW"/>
</dbReference>
<keyword evidence="14" id="KW-0496">Mitochondrion</keyword>
<keyword evidence="13" id="KW-0238">DNA-binding</keyword>
<evidence type="ECO:0000256" key="14">
    <source>
        <dbReference type="ARBA" id="ARBA00023128"/>
    </source>
</evidence>
<evidence type="ECO:0000256" key="1">
    <source>
        <dbReference type="ARBA" id="ARBA00001946"/>
    </source>
</evidence>
<evidence type="ECO:0000256" key="11">
    <source>
        <dbReference type="ARBA" id="ARBA00022859"/>
    </source>
</evidence>
<dbReference type="AlphaFoldDB" id="A0A9W7G809"/>
<dbReference type="GO" id="GO:0006281">
    <property type="term" value="P:DNA repair"/>
    <property type="evidence" value="ECO:0007669"/>
    <property type="project" value="UniProtKB-KW"/>
</dbReference>
<reference evidence="24" key="1">
    <citation type="journal article" date="2023" name="Commun. Biol.">
        <title>Genome analysis of Parmales, the sister group of diatoms, reveals the evolutionary specialization of diatoms from phago-mixotrophs to photoautotrophs.</title>
        <authorList>
            <person name="Ban H."/>
            <person name="Sato S."/>
            <person name="Yoshikawa S."/>
            <person name="Yamada K."/>
            <person name="Nakamura Y."/>
            <person name="Ichinomiya M."/>
            <person name="Sato N."/>
            <person name="Blanc-Mathieu R."/>
            <person name="Endo H."/>
            <person name="Kuwata A."/>
            <person name="Ogata H."/>
        </authorList>
    </citation>
    <scope>NUCLEOTIDE SEQUENCE [LARGE SCALE GENOMIC DNA]</scope>
</reference>
<keyword evidence="9" id="KW-0269">Exonuclease</keyword>
<dbReference type="SUPFAM" id="SSF47807">
    <property type="entry name" value="5' to 3' exonuclease, C-terminal subdomain"/>
    <property type="match status" value="1"/>
</dbReference>
<feature type="region of interest" description="Disordered" evidence="20">
    <location>
        <begin position="667"/>
        <end position="706"/>
    </location>
</feature>
<evidence type="ECO:0000259" key="22">
    <source>
        <dbReference type="SMART" id="SM00485"/>
    </source>
</evidence>
<dbReference type="GO" id="GO:0004527">
    <property type="term" value="F:exonuclease activity"/>
    <property type="evidence" value="ECO:0007669"/>
    <property type="project" value="UniProtKB-KW"/>
</dbReference>
<proteinExistence type="predicted"/>
<dbReference type="FunFam" id="3.40.50.1010:FF:000111">
    <property type="entry name" value="Exonuclease 1"/>
    <property type="match status" value="1"/>
</dbReference>
<feature type="compositionally biased region" description="Basic and acidic residues" evidence="20">
    <location>
        <begin position="438"/>
        <end position="453"/>
    </location>
</feature>
<accession>A0A9W7G809</accession>
<keyword evidence="15" id="KW-0234">DNA repair</keyword>
<keyword evidence="17" id="KW-0469">Meiosis</keyword>
<feature type="region of interest" description="Disordered" evidence="20">
    <location>
        <begin position="438"/>
        <end position="465"/>
    </location>
</feature>
<comment type="subunit">
    <text evidence="19">Interacts with the MLH1-PMS2 heterodimer via MLH1. Interacts with MSH3. Interacts with the MSH2-MSH6 heterodimer via MSH2, and this interaction may increase the processivity of the 5'-&gt;3' exonuclease activity. Interacts with PCNA, and this interaction may both stimulate the cryptic 3'-&gt;5' exonuclease activity and suppress the 5'-&gt;3' exonuclease activity. Interacts with WRN, and this interaction stimulates both the 5'-&gt;3' exonuclease activity and cleavage of 5'-overhanging flap structures. Interacts with RECQL/RECQ1, and this interaction stimulates cleavage of 5'-overhanging flap structures. Interacts with DNA helicase ZGRF1; the interaction is increased following DNA damage induction.</text>
</comment>
<gene>
    <name evidence="23" type="ORF">TrCOL_g10895</name>
</gene>
<feature type="compositionally biased region" description="Polar residues" evidence="20">
    <location>
        <begin position="617"/>
        <end position="631"/>
    </location>
</feature>
<evidence type="ECO:0000256" key="16">
    <source>
        <dbReference type="ARBA" id="ARBA00023242"/>
    </source>
</evidence>
<evidence type="ECO:0000313" key="23">
    <source>
        <dbReference type="EMBL" id="GMI39049.1"/>
    </source>
</evidence>
<keyword evidence="16" id="KW-0539">Nucleus</keyword>
<evidence type="ECO:0008006" key="25">
    <source>
        <dbReference type="Google" id="ProtNLM"/>
    </source>
</evidence>
<evidence type="ECO:0000256" key="17">
    <source>
        <dbReference type="ARBA" id="ARBA00023254"/>
    </source>
</evidence>